<protein>
    <submittedName>
        <fullName evidence="2">Fibronectin type III domain-containing protein</fullName>
    </submittedName>
</protein>
<dbReference type="EMBL" id="JAQBIE010000024">
    <property type="protein sequence ID" value="MDB6179013.1"/>
    <property type="molecule type" value="Genomic_DNA"/>
</dbReference>
<evidence type="ECO:0000313" key="3">
    <source>
        <dbReference type="Proteomes" id="UP001165641"/>
    </source>
</evidence>
<comment type="caution">
    <text evidence="2">The sequence shown here is derived from an EMBL/GenBank/DDBJ whole genome shotgun (WGS) entry which is preliminary data.</text>
</comment>
<dbReference type="SMART" id="SM00060">
    <property type="entry name" value="FN3"/>
    <property type="match status" value="1"/>
</dbReference>
<evidence type="ECO:0000313" key="2">
    <source>
        <dbReference type="EMBL" id="MDB6179013.1"/>
    </source>
</evidence>
<dbReference type="SUPFAM" id="SSF49265">
    <property type="entry name" value="Fibronectin type III"/>
    <property type="match status" value="1"/>
</dbReference>
<dbReference type="Gene3D" id="2.60.40.10">
    <property type="entry name" value="Immunoglobulins"/>
    <property type="match status" value="1"/>
</dbReference>
<proteinExistence type="predicted"/>
<accession>A0ABT4ZI82</accession>
<name>A0ABT4ZI82_9RHOB</name>
<dbReference type="CDD" id="cd00063">
    <property type="entry name" value="FN3"/>
    <property type="match status" value="1"/>
</dbReference>
<dbReference type="InterPro" id="IPR036116">
    <property type="entry name" value="FN3_sf"/>
</dbReference>
<dbReference type="PROSITE" id="PS50853">
    <property type="entry name" value="FN3"/>
    <property type="match status" value="1"/>
</dbReference>
<dbReference type="RefSeq" id="WP_271890129.1">
    <property type="nucleotide sequence ID" value="NZ_JAQBIE010000024.1"/>
</dbReference>
<dbReference type="Pfam" id="PF00041">
    <property type="entry name" value="fn3"/>
    <property type="match status" value="1"/>
</dbReference>
<keyword evidence="3" id="KW-1185">Reference proteome</keyword>
<gene>
    <name evidence="2" type="ORF">PAF17_16090</name>
</gene>
<organism evidence="2 3">
    <name type="scientific">Paracoccus onchidii</name>
    <dbReference type="NCBI Taxonomy" id="3017813"/>
    <lineage>
        <taxon>Bacteria</taxon>
        <taxon>Pseudomonadati</taxon>
        <taxon>Pseudomonadota</taxon>
        <taxon>Alphaproteobacteria</taxon>
        <taxon>Rhodobacterales</taxon>
        <taxon>Paracoccaceae</taxon>
        <taxon>Paracoccus</taxon>
    </lineage>
</organism>
<dbReference type="Proteomes" id="UP001165641">
    <property type="component" value="Unassembled WGS sequence"/>
</dbReference>
<sequence>MRWLLGDSSNTLGRALETLGAGSAVLPPNYSEPAAVQAPQIPERSYTEGETITATAGVFTGSPTPIISRRWQYRHDAGWSGIADHEELSLYLAPYLIGAEIRLQEQASNIEGSTAWITSNLVGPVSEIIDPAAFTDAPSIAPGTASPGQVYSLDLGQYSGTGPITVDWSLDLDGQDVTGDVSSLSYDSTGVDDGTLTLTVRISNSANAQPVVQTATARIQTVVTAPPAPDAPTASNITHESAEISWSDLTSGGSPITRVDMQWRDASFNAQIVNDASSPETLSGLDPDSFYQVRIRATNAVGTSDWSGWANWTTEELVTIPNSGVGTDTPMMIAGGSYPVGLAYNFWGGDDGLQAGTESHGILADTRGDYAGAITSAALGETLAGVGLACAVGPQNTSQWLWNRYHGEWAEYCDPRNDLPLYSGGAFILYEGEQMNSEDWIAREITGKLAMPYVWRSNGHRVTLPRDLDYEYRLVELAAQNGVQTYIGGHWPPMVINPPDDAEWRGRFDGYDKALRYRREYLSAQLAANSLPSDVWIVPTHWIYARAYDDDQAGNLPAGIASHLDFHALENGYSAENRGHHPYMPSRLAIYCARAMIFDVVEGQDALALPDNAAEGITGTVASYLRQMAADIVSDYAPAGRGGSSYADPALLTATPARPSVALANCVGEWVTGDASVTTIASASPVHFGACIINLDDIGDLAENEQVEIMRVAGAGSSRIVFEVLNPDWRPAPIIRVEAFNEAGSYQQGTFIDAPTGGDQLIEWWITDQLTFRVVDLSLPGTDASKVNAPQYVSSAPDYISSCASFTANITESRIPITAAYASENIPTSQEQVDLNAWIDGMNPAWVAWEGEPEVVAARAAISDATATGYSAHSFLDTATGVEGTHGGNLGVLRTGTLNQSFIGGSSEMARWNNQGVEVTATYDGPLFIALYGDPSTGMWEPDSTEGQEQYQACYYYAKDAENKGRDSVVLYTPWGPQGSNGDADTSAKTEALRQWLQSHLTIDVWVVPTHLVVREAIDYLDPATPYGGDAFHMESTGDTTIALSWMIQMWLQMAEDVNGSDSALLSHLKATTWTLLTGMEWSGLGGETIVSPYSVDSPVTTPLEPPSSS</sequence>
<reference evidence="2" key="1">
    <citation type="submission" date="2022-12" db="EMBL/GenBank/DDBJ databases">
        <title>Paracoccus onchidii sp. nov., isolated from a marine invertebrate from the South China Sea.</title>
        <authorList>
            <person name="Xu S."/>
            <person name="Liu Z."/>
            <person name="Xu Y."/>
        </authorList>
    </citation>
    <scope>NUCLEOTIDE SEQUENCE</scope>
    <source>
        <strain evidence="2">Z330</strain>
    </source>
</reference>
<dbReference type="InterPro" id="IPR003961">
    <property type="entry name" value="FN3_dom"/>
</dbReference>
<dbReference type="InterPro" id="IPR013783">
    <property type="entry name" value="Ig-like_fold"/>
</dbReference>
<feature type="domain" description="Fibronectin type-III" evidence="1">
    <location>
        <begin position="228"/>
        <end position="317"/>
    </location>
</feature>
<evidence type="ECO:0000259" key="1">
    <source>
        <dbReference type="PROSITE" id="PS50853"/>
    </source>
</evidence>